<dbReference type="EMBL" id="JPER01000001">
    <property type="protein sequence ID" value="KFZ32048.1"/>
    <property type="molecule type" value="Genomic_DNA"/>
</dbReference>
<protein>
    <submittedName>
        <fullName evidence="2">Uncharacterized protein</fullName>
    </submittedName>
</protein>
<sequence>MIKRIAALAVIIFGLLLGVLTPAGGSSTAWKFFGLALIIFGVIWLFNQSRPPRRIKGEAEPYKAPELKWYQSAILWVPVIIVVLFLLSLLY</sequence>
<proteinExistence type="predicted"/>
<keyword evidence="3" id="KW-1185">Reference proteome</keyword>
<keyword evidence="1" id="KW-0472">Membrane</keyword>
<gene>
    <name evidence="2" type="ORF">IDSA_05085</name>
</gene>
<evidence type="ECO:0000313" key="2">
    <source>
        <dbReference type="EMBL" id="KFZ32048.1"/>
    </source>
</evidence>
<reference evidence="2 3" key="1">
    <citation type="submission" date="2014-06" db="EMBL/GenBank/DDBJ databases">
        <title>The draft genome sequence of Idiomarina salinarum ISL-52.</title>
        <authorList>
            <person name="Du J."/>
            <person name="Shao Z."/>
        </authorList>
    </citation>
    <scope>NUCLEOTIDE SEQUENCE [LARGE SCALE GENOMIC DNA]</scope>
    <source>
        <strain evidence="2 3">ISL-52</strain>
    </source>
</reference>
<comment type="caution">
    <text evidence="2">The sequence shown here is derived from an EMBL/GenBank/DDBJ whole genome shotgun (WGS) entry which is preliminary data.</text>
</comment>
<accession>A0A094LAY7</accession>
<keyword evidence="1" id="KW-0812">Transmembrane</keyword>
<dbReference type="STRING" id="435908.IDSA_05085"/>
<evidence type="ECO:0000313" key="3">
    <source>
        <dbReference type="Proteomes" id="UP000054363"/>
    </source>
</evidence>
<dbReference type="eggNOG" id="ENOG5030A5P">
    <property type="taxonomic scope" value="Bacteria"/>
</dbReference>
<dbReference type="AlphaFoldDB" id="A0A094LAY7"/>
<feature type="transmembrane region" description="Helical" evidence="1">
    <location>
        <begin position="32"/>
        <end position="48"/>
    </location>
</feature>
<organism evidence="2 3">
    <name type="scientific">Pseudidiomarina salinarum</name>
    <dbReference type="NCBI Taxonomy" id="435908"/>
    <lineage>
        <taxon>Bacteria</taxon>
        <taxon>Pseudomonadati</taxon>
        <taxon>Pseudomonadota</taxon>
        <taxon>Gammaproteobacteria</taxon>
        <taxon>Alteromonadales</taxon>
        <taxon>Idiomarinaceae</taxon>
        <taxon>Pseudidiomarina</taxon>
    </lineage>
</organism>
<keyword evidence="1" id="KW-1133">Transmembrane helix</keyword>
<name>A0A094LAY7_9GAMM</name>
<feature type="transmembrane region" description="Helical" evidence="1">
    <location>
        <begin position="69"/>
        <end position="90"/>
    </location>
</feature>
<evidence type="ECO:0000256" key="1">
    <source>
        <dbReference type="SAM" id="Phobius"/>
    </source>
</evidence>
<dbReference type="Proteomes" id="UP000054363">
    <property type="component" value="Unassembled WGS sequence"/>
</dbReference>